<gene>
    <name evidence="2" type="ORF">CLV43_109262</name>
</gene>
<dbReference type="InterPro" id="IPR042262">
    <property type="entry name" value="CN_hydtase_beta_C"/>
</dbReference>
<accession>A0A2T0SXA5</accession>
<dbReference type="Pfam" id="PF21006">
    <property type="entry name" value="NHase_beta_N"/>
    <property type="match status" value="1"/>
</dbReference>
<evidence type="ECO:0000259" key="1">
    <source>
        <dbReference type="Pfam" id="PF21006"/>
    </source>
</evidence>
<dbReference type="EMBL" id="PVTF01000009">
    <property type="protein sequence ID" value="PRY38042.1"/>
    <property type="molecule type" value="Genomic_DNA"/>
</dbReference>
<dbReference type="InterPro" id="IPR008990">
    <property type="entry name" value="Elect_transpt_acc-like_dom_sf"/>
</dbReference>
<reference evidence="2 3" key="1">
    <citation type="submission" date="2018-03" db="EMBL/GenBank/DDBJ databases">
        <title>Genomic Encyclopedia of Archaeal and Bacterial Type Strains, Phase II (KMG-II): from individual species to whole genera.</title>
        <authorList>
            <person name="Goeker M."/>
        </authorList>
    </citation>
    <scope>NUCLEOTIDE SEQUENCE [LARGE SCALE GENOMIC DNA]</scope>
    <source>
        <strain evidence="2 3">DSM 44720</strain>
    </source>
</reference>
<name>A0A2T0SXA5_9PSEU</name>
<dbReference type="SUPFAM" id="SSF50090">
    <property type="entry name" value="Electron transport accessory proteins"/>
    <property type="match status" value="1"/>
</dbReference>
<evidence type="ECO:0000313" key="3">
    <source>
        <dbReference type="Proteomes" id="UP000239494"/>
    </source>
</evidence>
<keyword evidence="3" id="KW-1185">Reference proteome</keyword>
<evidence type="ECO:0000313" key="2">
    <source>
        <dbReference type="EMBL" id="PRY38042.1"/>
    </source>
</evidence>
<organism evidence="2 3">
    <name type="scientific">Umezawaea tangerina</name>
    <dbReference type="NCBI Taxonomy" id="84725"/>
    <lineage>
        <taxon>Bacteria</taxon>
        <taxon>Bacillati</taxon>
        <taxon>Actinomycetota</taxon>
        <taxon>Actinomycetes</taxon>
        <taxon>Pseudonocardiales</taxon>
        <taxon>Pseudonocardiaceae</taxon>
        <taxon>Umezawaea</taxon>
    </lineage>
</organism>
<protein>
    <submittedName>
        <fullName evidence="2">Nitrile hydratase</fullName>
    </submittedName>
</protein>
<dbReference type="InterPro" id="IPR049054">
    <property type="entry name" value="CN_hydtase_beta-like_N"/>
</dbReference>
<proteinExistence type="predicted"/>
<feature type="domain" description="Nitrile hydratase beta subunit-like N-terminal" evidence="1">
    <location>
        <begin position="1"/>
        <end position="92"/>
    </location>
</feature>
<dbReference type="Gene3D" id="1.10.472.20">
    <property type="entry name" value="Nitrile hydratase, beta subunit"/>
    <property type="match status" value="1"/>
</dbReference>
<dbReference type="AlphaFoldDB" id="A0A2T0SXA5"/>
<dbReference type="RefSeq" id="WP_170156065.1">
    <property type="nucleotide sequence ID" value="NZ_PVTF01000009.1"/>
</dbReference>
<dbReference type="Proteomes" id="UP000239494">
    <property type="component" value="Unassembled WGS sequence"/>
</dbReference>
<comment type="caution">
    <text evidence="2">The sequence shown here is derived from an EMBL/GenBank/DDBJ whole genome shotgun (WGS) entry which is preliminary data.</text>
</comment>
<sequence length="94" mass="10737">MSRINDVGGMHGFPPIEREIEEPPFHADWEAHVFALNRALIGRGVYNLDEFRDAVERLPPQEFLASSYYERWFRALSTLLVEKGVCTAEELTGA</sequence>